<name>A0ABM6Q7Q1_9PROT</name>
<organism evidence="1 2">
    <name type="scientific">Thalassospira marina</name>
    <dbReference type="NCBI Taxonomy" id="2048283"/>
    <lineage>
        <taxon>Bacteria</taxon>
        <taxon>Pseudomonadati</taxon>
        <taxon>Pseudomonadota</taxon>
        <taxon>Alphaproteobacteria</taxon>
        <taxon>Rhodospirillales</taxon>
        <taxon>Thalassospiraceae</taxon>
        <taxon>Thalassospira</taxon>
    </lineage>
</organism>
<protein>
    <submittedName>
        <fullName evidence="1">Uncharacterized protein</fullName>
    </submittedName>
</protein>
<reference evidence="1 2" key="1">
    <citation type="submission" date="2017-10" db="EMBL/GenBank/DDBJ databases">
        <title>Biodiversity and function of Thalassospira species in the particle-attached aromatic-hydrocarbon-degrading consortia from the surface seawater of the China South Sea.</title>
        <authorList>
            <person name="Dong C."/>
            <person name="Liu R."/>
            <person name="Shao Z."/>
        </authorList>
    </citation>
    <scope>NUCLEOTIDE SEQUENCE [LARGE SCALE GENOMIC DNA]</scope>
    <source>
        <strain evidence="1 2">CSC3H3</strain>
    </source>
</reference>
<accession>A0ABM6Q7Q1</accession>
<keyword evidence="2" id="KW-1185">Reference proteome</keyword>
<dbReference type="EMBL" id="CP024199">
    <property type="protein sequence ID" value="AUG52572.1"/>
    <property type="molecule type" value="Genomic_DNA"/>
</dbReference>
<gene>
    <name evidence="1" type="ORF">CSC3H3_07465</name>
</gene>
<evidence type="ECO:0000313" key="2">
    <source>
        <dbReference type="Proteomes" id="UP000233458"/>
    </source>
</evidence>
<sequence length="71" mass="7790">MAGGVKVFLNISADSEKHGNKPAMGTVFWQVFGLKRTFGADLLFWPGHLATRMAVNFQIEPGNRQIGAKTQ</sequence>
<proteinExistence type="predicted"/>
<dbReference type="Proteomes" id="UP000233458">
    <property type="component" value="Chromosome"/>
</dbReference>
<evidence type="ECO:0000313" key="1">
    <source>
        <dbReference type="EMBL" id="AUG52572.1"/>
    </source>
</evidence>